<keyword evidence="2" id="KW-1185">Reference proteome</keyword>
<accession>A0AAV7CMK8</accession>
<evidence type="ECO:0000313" key="1">
    <source>
        <dbReference type="EMBL" id="KAG8586309.1"/>
    </source>
</evidence>
<sequence length="98" mass="10889">MAVLPVFLTGGTCDPPLSVVCASLVDMHTMMTAGCDIRSLVLWHLLMPLTQETLQRAREPSRDQSKVMDERVQHPLLGLREFVIIPFITQAKGGQCLK</sequence>
<reference evidence="1" key="1">
    <citation type="thesis" date="2020" institute="ProQuest LLC" country="789 East Eisenhower Parkway, Ann Arbor, MI, USA">
        <title>Comparative Genomics and Chromosome Evolution.</title>
        <authorList>
            <person name="Mudd A.B."/>
        </authorList>
    </citation>
    <scope>NUCLEOTIDE SEQUENCE</scope>
    <source>
        <strain evidence="1">237g6f4</strain>
        <tissue evidence="1">Blood</tissue>
    </source>
</reference>
<gene>
    <name evidence="1" type="ORF">GDO81_005336</name>
</gene>
<dbReference type="EMBL" id="WNYA01000002">
    <property type="protein sequence ID" value="KAG8586309.1"/>
    <property type="molecule type" value="Genomic_DNA"/>
</dbReference>
<proteinExistence type="predicted"/>
<dbReference type="Proteomes" id="UP000824782">
    <property type="component" value="Unassembled WGS sequence"/>
</dbReference>
<name>A0AAV7CMK8_ENGPU</name>
<protein>
    <submittedName>
        <fullName evidence="1">Uncharacterized protein</fullName>
    </submittedName>
</protein>
<comment type="caution">
    <text evidence="1">The sequence shown here is derived from an EMBL/GenBank/DDBJ whole genome shotgun (WGS) entry which is preliminary data.</text>
</comment>
<organism evidence="1 2">
    <name type="scientific">Engystomops pustulosus</name>
    <name type="common">Tungara frog</name>
    <name type="synonym">Physalaemus pustulosus</name>
    <dbReference type="NCBI Taxonomy" id="76066"/>
    <lineage>
        <taxon>Eukaryota</taxon>
        <taxon>Metazoa</taxon>
        <taxon>Chordata</taxon>
        <taxon>Craniata</taxon>
        <taxon>Vertebrata</taxon>
        <taxon>Euteleostomi</taxon>
        <taxon>Amphibia</taxon>
        <taxon>Batrachia</taxon>
        <taxon>Anura</taxon>
        <taxon>Neobatrachia</taxon>
        <taxon>Hyloidea</taxon>
        <taxon>Leptodactylidae</taxon>
        <taxon>Leiuperinae</taxon>
        <taxon>Engystomops</taxon>
    </lineage>
</organism>
<evidence type="ECO:0000313" key="2">
    <source>
        <dbReference type="Proteomes" id="UP000824782"/>
    </source>
</evidence>
<dbReference type="AlphaFoldDB" id="A0AAV7CMK8"/>